<feature type="transmembrane region" description="Helical" evidence="1">
    <location>
        <begin position="66"/>
        <end position="84"/>
    </location>
</feature>
<keyword evidence="1" id="KW-0472">Membrane</keyword>
<keyword evidence="1" id="KW-0812">Transmembrane</keyword>
<dbReference type="RefSeq" id="WP_307353280.1">
    <property type="nucleotide sequence ID" value="NZ_JAUSVS010000019.1"/>
</dbReference>
<evidence type="ECO:0000313" key="2">
    <source>
        <dbReference type="EMBL" id="MDQ0466996.1"/>
    </source>
</evidence>
<protein>
    <submittedName>
        <fullName evidence="2">Uncharacterized protein</fullName>
    </submittedName>
</protein>
<name>A0ABU0J0B5_9CAUL</name>
<gene>
    <name evidence="2" type="ORF">QO010_004793</name>
</gene>
<dbReference type="EMBL" id="JAUSVS010000019">
    <property type="protein sequence ID" value="MDQ0466996.1"/>
    <property type="molecule type" value="Genomic_DNA"/>
</dbReference>
<dbReference type="Proteomes" id="UP001228905">
    <property type="component" value="Unassembled WGS sequence"/>
</dbReference>
<comment type="caution">
    <text evidence="2">The sequence shown here is derived from an EMBL/GenBank/DDBJ whole genome shotgun (WGS) entry which is preliminary data.</text>
</comment>
<accession>A0ABU0J0B5</accession>
<proteinExistence type="predicted"/>
<reference evidence="2 3" key="1">
    <citation type="submission" date="2023-07" db="EMBL/GenBank/DDBJ databases">
        <title>Genomic Encyclopedia of Type Strains, Phase IV (KMG-IV): sequencing the most valuable type-strain genomes for metagenomic binning, comparative biology and taxonomic classification.</title>
        <authorList>
            <person name="Goeker M."/>
        </authorList>
    </citation>
    <scope>NUCLEOTIDE SEQUENCE [LARGE SCALE GENOMIC DNA]</scope>
    <source>
        <strain evidence="2 3">DSM 18695</strain>
    </source>
</reference>
<sequence>MQLPLRPVTFVVVYVLLTALSVEPTVMGWPWSWYYASAGLTAVMAWHCLWAAQLAQTAATPRRSDLVRTLAFAAPGVFAVAVLLNMNRDLYAPASMAAGVGQALTVVVAGSVGAFFVLLWLSARRFCATEREKGGGSLGVFLTFVLALYVVIGAPVLYFRIKRLKGMG</sequence>
<feature type="transmembrane region" description="Helical" evidence="1">
    <location>
        <begin position="104"/>
        <end position="123"/>
    </location>
</feature>
<feature type="transmembrane region" description="Helical" evidence="1">
    <location>
        <begin position="135"/>
        <end position="159"/>
    </location>
</feature>
<feature type="transmembrane region" description="Helical" evidence="1">
    <location>
        <begin position="31"/>
        <end position="54"/>
    </location>
</feature>
<evidence type="ECO:0000313" key="3">
    <source>
        <dbReference type="Proteomes" id="UP001228905"/>
    </source>
</evidence>
<keyword evidence="1" id="KW-1133">Transmembrane helix</keyword>
<evidence type="ECO:0000256" key="1">
    <source>
        <dbReference type="SAM" id="Phobius"/>
    </source>
</evidence>
<organism evidence="2 3">
    <name type="scientific">Caulobacter ginsengisoli</name>
    <dbReference type="NCBI Taxonomy" id="400775"/>
    <lineage>
        <taxon>Bacteria</taxon>
        <taxon>Pseudomonadati</taxon>
        <taxon>Pseudomonadota</taxon>
        <taxon>Alphaproteobacteria</taxon>
        <taxon>Caulobacterales</taxon>
        <taxon>Caulobacteraceae</taxon>
        <taxon>Caulobacter</taxon>
    </lineage>
</organism>
<keyword evidence="3" id="KW-1185">Reference proteome</keyword>